<protein>
    <recommendedName>
        <fullName evidence="1">ABC-type transport auxiliary lipoprotein component domain-containing protein</fullName>
    </recommendedName>
</protein>
<feature type="domain" description="ABC-type transport auxiliary lipoprotein component" evidence="1">
    <location>
        <begin position="35"/>
        <end position="186"/>
    </location>
</feature>
<sequence>MNKLLRLSTVLLVLSASLSGCMLQQPLPMYRLENGSATMPERIDGPAVLLGPVTLADYLQRDAMLQRLPDGSLAADAQHARWAGSLQGDIEQLLLRQLAAGLETQRVQLSPAGAGFTPDVQVEVAVTRLDSGPAHPAVLEAQWRLLDKQGKLQGSRLVRLQEEHQGTPADQVHAQSVLLQRLGEMLATAAKPLAIAKPAAPKREPARPNKAAEAKVPRIPALEPIRTDMEVFRF</sequence>
<evidence type="ECO:0000313" key="2">
    <source>
        <dbReference type="EMBL" id="PNF77153.1"/>
    </source>
</evidence>
<dbReference type="Gene3D" id="3.40.50.10610">
    <property type="entry name" value="ABC-type transport auxiliary lipoprotein component"/>
    <property type="match status" value="1"/>
</dbReference>
<dbReference type="AlphaFoldDB" id="A0A8E2QEK3"/>
<evidence type="ECO:0000313" key="3">
    <source>
        <dbReference type="Proteomes" id="UP000235881"/>
    </source>
</evidence>
<dbReference type="PROSITE" id="PS51257">
    <property type="entry name" value="PROKAR_LIPOPROTEIN"/>
    <property type="match status" value="1"/>
</dbReference>
<keyword evidence="3" id="KW-1185">Reference proteome</keyword>
<dbReference type="RefSeq" id="WP_102827889.1">
    <property type="nucleotide sequence ID" value="NZ_CP065721.1"/>
</dbReference>
<gene>
    <name evidence="2" type="ORF">CXK95_05555</name>
</gene>
<dbReference type="Proteomes" id="UP000235881">
    <property type="component" value="Unassembled WGS sequence"/>
</dbReference>
<accession>A0A8E2QEK3</accession>
<comment type="caution">
    <text evidence="2">The sequence shown here is derived from an EMBL/GenBank/DDBJ whole genome shotgun (WGS) entry which is preliminary data.</text>
</comment>
<dbReference type="EMBL" id="POUK01000002">
    <property type="protein sequence ID" value="PNF77153.1"/>
    <property type="molecule type" value="Genomic_DNA"/>
</dbReference>
<proteinExistence type="predicted"/>
<organism evidence="2 3">
    <name type="scientific">Stutzerimonas degradans</name>
    <dbReference type="NCBI Taxonomy" id="2968968"/>
    <lineage>
        <taxon>Bacteria</taxon>
        <taxon>Pseudomonadati</taxon>
        <taxon>Pseudomonadota</taxon>
        <taxon>Gammaproteobacteria</taxon>
        <taxon>Pseudomonadales</taxon>
        <taxon>Pseudomonadaceae</taxon>
        <taxon>Stutzerimonas</taxon>
    </lineage>
</organism>
<name>A0A8E2QEK3_9GAMM</name>
<evidence type="ECO:0000259" key="1">
    <source>
        <dbReference type="Pfam" id="PF03886"/>
    </source>
</evidence>
<dbReference type="Pfam" id="PF03886">
    <property type="entry name" value="ABC_trans_aux"/>
    <property type="match status" value="1"/>
</dbReference>
<dbReference type="SUPFAM" id="SSF159594">
    <property type="entry name" value="XCC0632-like"/>
    <property type="match status" value="1"/>
</dbReference>
<dbReference type="InterPro" id="IPR005586">
    <property type="entry name" value="ABC_trans_aux"/>
</dbReference>
<reference evidence="2 3" key="1">
    <citation type="submission" date="2018-01" db="EMBL/GenBank/DDBJ databases">
        <title>Denitrification phenotypes of diverse strains of Pseudomonas stutzeri.</title>
        <authorList>
            <person name="Milligan D.A."/>
            <person name="Bergaust L."/>
            <person name="Bakken L.R."/>
            <person name="Frostegard A."/>
        </authorList>
    </citation>
    <scope>NUCLEOTIDE SEQUENCE [LARGE SCALE GENOMIC DNA]</scope>
    <source>
        <strain evidence="2 3">DSM 50238</strain>
    </source>
</reference>